<dbReference type="SUPFAM" id="SSF56436">
    <property type="entry name" value="C-type lectin-like"/>
    <property type="match status" value="1"/>
</dbReference>
<comment type="caution">
    <text evidence="4">The sequence shown here is derived from an EMBL/GenBank/DDBJ whole genome shotgun (WGS) entry which is preliminary data.</text>
</comment>
<dbReference type="Proteomes" id="UP000645612">
    <property type="component" value="Unassembled WGS sequence"/>
</dbReference>
<gene>
    <name evidence="4" type="ORF">JAO13_33490</name>
</gene>
<dbReference type="PANTHER" id="PTHR23150">
    <property type="entry name" value="SULFATASE MODIFYING FACTOR 1, 2"/>
    <property type="match status" value="1"/>
</dbReference>
<feature type="region of interest" description="Disordered" evidence="1">
    <location>
        <begin position="336"/>
        <end position="362"/>
    </location>
</feature>
<keyword evidence="2" id="KW-0472">Membrane</keyword>
<evidence type="ECO:0000313" key="4">
    <source>
        <dbReference type="EMBL" id="MBH9701363.1"/>
    </source>
</evidence>
<evidence type="ECO:0000313" key="5">
    <source>
        <dbReference type="Proteomes" id="UP000645612"/>
    </source>
</evidence>
<dbReference type="GO" id="GO:0120147">
    <property type="term" value="F:formylglycine-generating oxidase activity"/>
    <property type="evidence" value="ECO:0007669"/>
    <property type="project" value="TreeGrafter"/>
</dbReference>
<evidence type="ECO:0000256" key="1">
    <source>
        <dbReference type="SAM" id="MobiDB-lite"/>
    </source>
</evidence>
<accession>A0A8I1DRD2</accession>
<proteinExistence type="predicted"/>
<feature type="transmembrane region" description="Helical" evidence="2">
    <location>
        <begin position="41"/>
        <end position="63"/>
    </location>
</feature>
<keyword evidence="2" id="KW-0812">Transmembrane</keyword>
<dbReference type="Gene3D" id="3.90.1580.10">
    <property type="entry name" value="paralog of FGE (formylglycine-generating enzyme)"/>
    <property type="match status" value="1"/>
</dbReference>
<reference evidence="4" key="1">
    <citation type="submission" date="2020-12" db="EMBL/GenBank/DDBJ databases">
        <title>Burkholderia cepacia complex in Mexico.</title>
        <authorList>
            <person name="Estrada P."/>
        </authorList>
    </citation>
    <scope>NUCLEOTIDE SEQUENCE</scope>
    <source>
        <strain evidence="4">871</strain>
    </source>
</reference>
<evidence type="ECO:0000256" key="2">
    <source>
        <dbReference type="SAM" id="Phobius"/>
    </source>
</evidence>
<feature type="region of interest" description="Disordered" evidence="1">
    <location>
        <begin position="1"/>
        <end position="33"/>
    </location>
</feature>
<protein>
    <submittedName>
        <fullName evidence="4">Formylglycine-generating enzyme family protein</fullName>
    </submittedName>
</protein>
<evidence type="ECO:0000259" key="3">
    <source>
        <dbReference type="Pfam" id="PF03781"/>
    </source>
</evidence>
<dbReference type="InterPro" id="IPR051043">
    <property type="entry name" value="Sulfatase_Mod_Factor_Kinase"/>
</dbReference>
<sequence length="425" mass="46851">MTVETKNSGDHKRRATHRGTRLNPAVTSSRPRSRVPAPLRLARWAVVLVAVPAAIGAAFVWTIESPHAARVSPTPRIVVGDGVHGPIDMAWIPGGEFLMGSDQKFAQPNERPAHTVGVRAFWMDRHDVTNAEFRRFVTATGYVTTAERKPDWATLKVQLPPDTPRPPESSLVPGGLVFVGTREQVPLDDYSRWWRFVPGADWRHPTGPESSIEGKDAYPVVQVSYADAQAYAHWAGKRLPTEAEWEFAARGGLTQADYAWGNEFKPGGKQMANTWQGQQSQAFPVVSKPHGGAPGPSAVGTFPANGYGLYDMAGNVWQWVSDWYRADQFARVARVDQKEVDPQGPAASWDPSEPGVPENAPKRVIRGGSFLCSETYCISYRPSARRGTDPYTSMSHIGFRLVMDQATWQASQKQQSPLAMAHTQQ</sequence>
<dbReference type="PANTHER" id="PTHR23150:SF19">
    <property type="entry name" value="FORMYLGLYCINE-GENERATING ENZYME"/>
    <property type="match status" value="1"/>
</dbReference>
<dbReference type="InterPro" id="IPR005532">
    <property type="entry name" value="SUMF_dom"/>
</dbReference>
<dbReference type="AlphaFoldDB" id="A0A8I1DRD2"/>
<organism evidence="4 5">
    <name type="scientific">Burkholderia cepacia</name>
    <name type="common">Pseudomonas cepacia</name>
    <dbReference type="NCBI Taxonomy" id="292"/>
    <lineage>
        <taxon>Bacteria</taxon>
        <taxon>Pseudomonadati</taxon>
        <taxon>Pseudomonadota</taxon>
        <taxon>Betaproteobacteria</taxon>
        <taxon>Burkholderiales</taxon>
        <taxon>Burkholderiaceae</taxon>
        <taxon>Burkholderia</taxon>
        <taxon>Burkholderia cepacia complex</taxon>
    </lineage>
</organism>
<feature type="domain" description="Sulfatase-modifying factor enzyme-like" evidence="3">
    <location>
        <begin position="88"/>
        <end position="402"/>
    </location>
</feature>
<dbReference type="InterPro" id="IPR042095">
    <property type="entry name" value="SUMF_sf"/>
</dbReference>
<name>A0A8I1DRD2_BURCE</name>
<feature type="compositionally biased region" description="Basic residues" evidence="1">
    <location>
        <begin position="11"/>
        <end position="20"/>
    </location>
</feature>
<keyword evidence="2" id="KW-1133">Transmembrane helix</keyword>
<dbReference type="InterPro" id="IPR016187">
    <property type="entry name" value="CTDL_fold"/>
</dbReference>
<dbReference type="Pfam" id="PF03781">
    <property type="entry name" value="FGE-sulfatase"/>
    <property type="match status" value="1"/>
</dbReference>
<dbReference type="EMBL" id="JAEDXG010000045">
    <property type="protein sequence ID" value="MBH9701363.1"/>
    <property type="molecule type" value="Genomic_DNA"/>
</dbReference>